<reference evidence="2" key="2">
    <citation type="journal article" date="2015" name="PLoS Genet.">
        <title>The dynamic genome and transcriptome of the human fungal pathogen Blastomyces and close relative Emmonsia.</title>
        <authorList>
            <person name="Munoz J.F."/>
            <person name="Gauthier G.M."/>
            <person name="Desjardins C.A."/>
            <person name="Gallo J.E."/>
            <person name="Holder J."/>
            <person name="Sullivan T.D."/>
            <person name="Marty A.J."/>
            <person name="Carmen J.C."/>
            <person name="Chen Z."/>
            <person name="Ding L."/>
            <person name="Gujja S."/>
            <person name="Magrini V."/>
            <person name="Misas E."/>
            <person name="Mitreva M."/>
            <person name="Priest M."/>
            <person name="Saif S."/>
            <person name="Whiston E.A."/>
            <person name="Young S."/>
            <person name="Zeng Q."/>
            <person name="Goldman W.E."/>
            <person name="Mardis E.R."/>
            <person name="Taylor J.W."/>
            <person name="McEwen J.G."/>
            <person name="Clay O.K."/>
            <person name="Klein B.S."/>
            <person name="Cuomo C.A."/>
        </authorList>
    </citation>
    <scope>NUCLEOTIDE SEQUENCE [LARGE SCALE GENOMIC DNA]</scope>
    <source>
        <strain evidence="2">ER-3 / ATCC MYA-2586</strain>
    </source>
</reference>
<evidence type="ECO:0000313" key="1">
    <source>
        <dbReference type="EMBL" id="OAT02881.1"/>
    </source>
</evidence>
<dbReference type="EMBL" id="EQ999983">
    <property type="protein sequence ID" value="EEQ85317.1"/>
    <property type="molecule type" value="Genomic_DNA"/>
</dbReference>
<dbReference type="EMBL" id="EQ999983">
    <property type="protein sequence ID" value="OAT02881.1"/>
    <property type="molecule type" value="Genomic_DNA"/>
</dbReference>
<dbReference type="EMBL" id="EQ999983">
    <property type="protein sequence ID" value="OAT02882.1"/>
    <property type="molecule type" value="Genomic_DNA"/>
</dbReference>
<sequence length="127" mass="13626">MARGCRRSAQSICFPHDALFLFPAGLVPTCKVLSPMFAISGFGSLFTIPSQFCAAVIVGGEFTKGPCVRSCSLQTPLSRRVNQPDFTLQVPEPRFSRLPAVDCLDLFASLLALIHTQHATLLGGESA</sequence>
<dbReference type="RefSeq" id="XP_045282609.1">
    <property type="nucleotide sequence ID" value="XM_045424371.1"/>
</dbReference>
<dbReference type="RefSeq" id="XP_045282608.1">
    <property type="nucleotide sequence ID" value="XM_045424370.1"/>
</dbReference>
<gene>
    <name evidence="1" type="ORF">BDCG_08586</name>
</gene>
<organism evidence="1 2">
    <name type="scientific">Ajellomyces dermatitidis (strain ER-3 / ATCC MYA-2586)</name>
    <name type="common">Blastomyces dermatitidis</name>
    <dbReference type="NCBI Taxonomy" id="559297"/>
    <lineage>
        <taxon>Eukaryota</taxon>
        <taxon>Fungi</taxon>
        <taxon>Dikarya</taxon>
        <taxon>Ascomycota</taxon>
        <taxon>Pezizomycotina</taxon>
        <taxon>Eurotiomycetes</taxon>
        <taxon>Eurotiomycetidae</taxon>
        <taxon>Onygenales</taxon>
        <taxon>Ajellomycetaceae</taxon>
        <taxon>Blastomyces</taxon>
    </lineage>
</organism>
<dbReference type="RefSeq" id="XP_045273098.1">
    <property type="nucleotide sequence ID" value="XM_045424372.1"/>
</dbReference>
<evidence type="ECO:0000313" key="2">
    <source>
        <dbReference type="Proteomes" id="UP000002039"/>
    </source>
</evidence>
<name>A0ABX2W0H5_AJEDR</name>
<accession>A0ABX2W0H5</accession>
<dbReference type="GeneID" id="69030131"/>
<keyword evidence="2" id="KW-1185">Reference proteome</keyword>
<dbReference type="Proteomes" id="UP000002039">
    <property type="component" value="Unassembled WGS sequence"/>
</dbReference>
<reference evidence="1" key="1">
    <citation type="submission" date="2009-02" db="EMBL/GenBank/DDBJ databases">
        <title>The Genome Sequence of Blastomyces dermatitidis strain ER-3.</title>
        <authorList>
            <consortium name="The Broad Institute Genome Sequencing Platform"/>
            <consortium name="Broad Institute Microbial Sequencing Center."/>
            <person name="Champion M."/>
            <person name="Cuomo C."/>
            <person name="Ma L.-J."/>
            <person name="Henn M.R."/>
            <person name="Klein B."/>
            <person name="Goldman B."/>
            <person name="Young S."/>
            <person name="Kodira C.D."/>
            <person name="Zeng Q."/>
            <person name="Koehrsen M."/>
            <person name="Alvarado L."/>
            <person name="Berlin A.M."/>
            <person name="Heiman D.I."/>
            <person name="Hepburn T.A."/>
            <person name="Saif S."/>
            <person name="Shea T.D."/>
            <person name="Shenoy N."/>
            <person name="Sykes S."/>
            <person name="Galagan J."/>
            <person name="Nusbaum C."/>
            <person name="Birren B."/>
        </authorList>
    </citation>
    <scope>NUCLEOTIDE SEQUENCE</scope>
    <source>
        <strain evidence="1">ER-3</strain>
    </source>
</reference>
<proteinExistence type="predicted"/>
<protein>
    <submittedName>
        <fullName evidence="1">Uncharacterized protein</fullName>
    </submittedName>
</protein>